<dbReference type="PROSITE" id="PS51198">
    <property type="entry name" value="UVRD_HELICASE_ATP_BIND"/>
    <property type="match status" value="1"/>
</dbReference>
<evidence type="ECO:0000256" key="11">
    <source>
        <dbReference type="ARBA" id="ARBA00048988"/>
    </source>
</evidence>
<evidence type="ECO:0000256" key="7">
    <source>
        <dbReference type="ARBA" id="ARBA00023235"/>
    </source>
</evidence>
<evidence type="ECO:0000256" key="4">
    <source>
        <dbReference type="ARBA" id="ARBA00022806"/>
    </source>
</evidence>
<dbReference type="PANTHER" id="PTHR11070:SF2">
    <property type="entry name" value="ATP-DEPENDENT DNA HELICASE SRS2"/>
    <property type="match status" value="1"/>
</dbReference>
<evidence type="ECO:0000256" key="12">
    <source>
        <dbReference type="PROSITE-ProRule" id="PRU00560"/>
    </source>
</evidence>
<dbReference type="PROSITE" id="PS51217">
    <property type="entry name" value="UVRD_HELICASE_CTER"/>
    <property type="match status" value="1"/>
</dbReference>
<dbReference type="EMBL" id="JARZHI010000115">
    <property type="protein sequence ID" value="MDI1437272.1"/>
    <property type="molecule type" value="Genomic_DNA"/>
</dbReference>
<sequence>MAIDLNPSQKQAVEHDLGPMLVLAGAGSGKTRVVTERIGRLLGKGVPATSILAMTFTNKAAAEMHERVAKLVGPKVAKDLKVCTFHRFGLDTLGQETRALGFRGSKFAILDQADQTSAIREILRELRTTKNYDIGAILARISAAKNDFITPEEWLEKQRKSRGVDEYDEISMLVYPKYLAALRTFQAFDFDDLICELVRLWRKRADVLQKYQMRYRYLIVDEYQDTNHAQLELVLQLAGAHRNVVVVGDDDQSIYAWRGADVKNILSFEDHFPGAKVVKLEHNYRSKKPILDVANAILARQGGKRHRKVLVPTQGDGPIVQVVVCADPEVEASFVASESQQLIEKHGVRPKDIAVLYRSNLQAQPIEQALKERGIPLRMIGGQQFFERKEVKDLIAYLKVVLSPDDEMSLRRVVNYPARGIGEVAFHKITAHATAQDMSLWAVVQRAHAVRELPPGALEGCRQFVRIVEGGRLAFEQKLPSAEIAAKLCEAIGLKADITAASANPQVAARRWGNVEGLLKVFARRDEAGKGDREHFAEFLRLLALRMDEQDEEATDRVTLTTMHGSKGLEFPYVFLIGVEEGFCPHSRTTTERATDFVPGDQDGAVSLEEERRLFYVGVTRAREKLHLSRCMARGQRGKLVPRTPSRFLLELPKELYEEREETAPIAPGIEKTKAGAANLLAALQALPPGELPMIPRARPRF</sequence>
<evidence type="ECO:0000259" key="14">
    <source>
        <dbReference type="PROSITE" id="PS51217"/>
    </source>
</evidence>
<dbReference type="InterPro" id="IPR000212">
    <property type="entry name" value="DNA_helicase_UvrD/REP"/>
</dbReference>
<dbReference type="CDD" id="cd17932">
    <property type="entry name" value="DEXQc_UvrD"/>
    <property type="match status" value="1"/>
</dbReference>
<keyword evidence="16" id="KW-1185">Reference proteome</keyword>
<protein>
    <recommendedName>
        <fullName evidence="9">DNA 3'-5' helicase</fullName>
        <ecNumber evidence="9">5.6.2.4</ecNumber>
    </recommendedName>
    <alternativeName>
        <fullName evidence="10">DNA 3'-5' helicase II</fullName>
    </alternativeName>
</protein>
<evidence type="ECO:0000259" key="13">
    <source>
        <dbReference type="PROSITE" id="PS51198"/>
    </source>
</evidence>
<keyword evidence="3 12" id="KW-0378">Hydrolase</keyword>
<keyword evidence="6" id="KW-0238">DNA-binding</keyword>
<dbReference type="PANTHER" id="PTHR11070">
    <property type="entry name" value="UVRD / RECB / PCRA DNA HELICASE FAMILY MEMBER"/>
    <property type="match status" value="1"/>
</dbReference>
<gene>
    <name evidence="15" type="ORF">QHF89_47635</name>
</gene>
<feature type="domain" description="UvrD-like helicase ATP-binding" evidence="13">
    <location>
        <begin position="3"/>
        <end position="287"/>
    </location>
</feature>
<dbReference type="Pfam" id="PF00580">
    <property type="entry name" value="UvrD-helicase"/>
    <property type="match status" value="1"/>
</dbReference>
<dbReference type="InterPro" id="IPR014016">
    <property type="entry name" value="UvrD-like_ATP-bd"/>
</dbReference>
<evidence type="ECO:0000256" key="1">
    <source>
        <dbReference type="ARBA" id="ARBA00009922"/>
    </source>
</evidence>
<dbReference type="EC" id="5.6.2.4" evidence="9"/>
<dbReference type="Gene3D" id="3.40.50.300">
    <property type="entry name" value="P-loop containing nucleotide triphosphate hydrolases"/>
    <property type="match status" value="2"/>
</dbReference>
<dbReference type="Pfam" id="PF13361">
    <property type="entry name" value="UvrD_C"/>
    <property type="match status" value="1"/>
</dbReference>
<dbReference type="RefSeq" id="WP_284721908.1">
    <property type="nucleotide sequence ID" value="NZ_JARZHI010000115.1"/>
</dbReference>
<comment type="similarity">
    <text evidence="1">Belongs to the helicase family. UvrD subfamily.</text>
</comment>
<dbReference type="Gene3D" id="1.10.10.160">
    <property type="match status" value="1"/>
</dbReference>
<keyword evidence="7" id="KW-0413">Isomerase</keyword>
<accession>A0ABT6P9H8</accession>
<dbReference type="Gene3D" id="1.10.486.10">
    <property type="entry name" value="PCRA, domain 4"/>
    <property type="match status" value="1"/>
</dbReference>
<dbReference type="InterPro" id="IPR014017">
    <property type="entry name" value="DNA_helicase_UvrD-like_C"/>
</dbReference>
<evidence type="ECO:0000256" key="9">
    <source>
        <dbReference type="ARBA" id="ARBA00034808"/>
    </source>
</evidence>
<evidence type="ECO:0000256" key="3">
    <source>
        <dbReference type="ARBA" id="ARBA00022801"/>
    </source>
</evidence>
<dbReference type="InterPro" id="IPR013986">
    <property type="entry name" value="DExx_box_DNA_helicase_dom_sf"/>
</dbReference>
<evidence type="ECO:0000256" key="6">
    <source>
        <dbReference type="ARBA" id="ARBA00023125"/>
    </source>
</evidence>
<feature type="domain" description="UvrD-like helicase C-terminal" evidence="14">
    <location>
        <begin position="288"/>
        <end position="568"/>
    </location>
</feature>
<dbReference type="SUPFAM" id="SSF52540">
    <property type="entry name" value="P-loop containing nucleoside triphosphate hydrolases"/>
    <property type="match status" value="1"/>
</dbReference>
<evidence type="ECO:0000313" key="16">
    <source>
        <dbReference type="Proteomes" id="UP001160301"/>
    </source>
</evidence>
<evidence type="ECO:0000313" key="15">
    <source>
        <dbReference type="EMBL" id="MDI1437272.1"/>
    </source>
</evidence>
<organism evidence="15 16">
    <name type="scientific">Polyangium sorediatum</name>
    <dbReference type="NCBI Taxonomy" id="889274"/>
    <lineage>
        <taxon>Bacteria</taxon>
        <taxon>Pseudomonadati</taxon>
        <taxon>Myxococcota</taxon>
        <taxon>Polyangia</taxon>
        <taxon>Polyangiales</taxon>
        <taxon>Polyangiaceae</taxon>
        <taxon>Polyangium</taxon>
    </lineage>
</organism>
<keyword evidence="5 12" id="KW-0067">ATP-binding</keyword>
<evidence type="ECO:0000256" key="5">
    <source>
        <dbReference type="ARBA" id="ARBA00022840"/>
    </source>
</evidence>
<reference evidence="15 16" key="1">
    <citation type="submission" date="2023-04" db="EMBL/GenBank/DDBJ databases">
        <title>The genome sequence of Polyangium sorediatum DSM14670.</title>
        <authorList>
            <person name="Zhang X."/>
        </authorList>
    </citation>
    <scope>NUCLEOTIDE SEQUENCE [LARGE SCALE GENOMIC DNA]</scope>
    <source>
        <strain evidence="15 16">DSM 14670</strain>
    </source>
</reference>
<dbReference type="InterPro" id="IPR027417">
    <property type="entry name" value="P-loop_NTPase"/>
</dbReference>
<dbReference type="Proteomes" id="UP001160301">
    <property type="component" value="Unassembled WGS sequence"/>
</dbReference>
<feature type="binding site" evidence="12">
    <location>
        <begin position="24"/>
        <end position="31"/>
    </location>
    <ligand>
        <name>ATP</name>
        <dbReference type="ChEBI" id="CHEBI:30616"/>
    </ligand>
</feature>
<keyword evidence="2 12" id="KW-0547">Nucleotide-binding</keyword>
<evidence type="ECO:0000256" key="10">
    <source>
        <dbReference type="ARBA" id="ARBA00034923"/>
    </source>
</evidence>
<comment type="caution">
    <text evidence="15">The sequence shown here is derived from an EMBL/GenBank/DDBJ whole genome shotgun (WGS) entry which is preliminary data.</text>
</comment>
<evidence type="ECO:0000256" key="2">
    <source>
        <dbReference type="ARBA" id="ARBA00022741"/>
    </source>
</evidence>
<comment type="catalytic activity">
    <reaction evidence="8">
        <text>Couples ATP hydrolysis with the unwinding of duplex DNA by translocating in the 3'-5' direction.</text>
        <dbReference type="EC" id="5.6.2.4"/>
    </reaction>
</comment>
<proteinExistence type="inferred from homology"/>
<keyword evidence="4 12" id="KW-0347">Helicase</keyword>
<comment type="catalytic activity">
    <reaction evidence="11">
        <text>ATP + H2O = ADP + phosphate + H(+)</text>
        <dbReference type="Rhea" id="RHEA:13065"/>
        <dbReference type="ChEBI" id="CHEBI:15377"/>
        <dbReference type="ChEBI" id="CHEBI:15378"/>
        <dbReference type="ChEBI" id="CHEBI:30616"/>
        <dbReference type="ChEBI" id="CHEBI:43474"/>
        <dbReference type="ChEBI" id="CHEBI:456216"/>
        <dbReference type="EC" id="5.6.2.4"/>
    </reaction>
</comment>
<evidence type="ECO:0000256" key="8">
    <source>
        <dbReference type="ARBA" id="ARBA00034617"/>
    </source>
</evidence>
<name>A0ABT6P9H8_9BACT</name>
<dbReference type="CDD" id="cd18807">
    <property type="entry name" value="SF1_C_UvrD"/>
    <property type="match status" value="1"/>
</dbReference>